<dbReference type="GO" id="GO:0016020">
    <property type="term" value="C:membrane"/>
    <property type="evidence" value="ECO:0007669"/>
    <property type="project" value="UniProtKB-SubCell"/>
</dbReference>
<evidence type="ECO:0000259" key="7">
    <source>
        <dbReference type="Pfam" id="PF20684"/>
    </source>
</evidence>
<evidence type="ECO:0000313" key="8">
    <source>
        <dbReference type="EMBL" id="OCK75156.1"/>
    </source>
</evidence>
<keyword evidence="4 6" id="KW-0472">Membrane</keyword>
<dbReference type="Proteomes" id="UP000250266">
    <property type="component" value="Unassembled WGS sequence"/>
</dbReference>
<feature type="transmembrane region" description="Helical" evidence="6">
    <location>
        <begin position="6"/>
        <end position="25"/>
    </location>
</feature>
<keyword evidence="3 6" id="KW-1133">Transmembrane helix</keyword>
<protein>
    <recommendedName>
        <fullName evidence="7">Rhodopsin domain-containing protein</fullName>
    </recommendedName>
</protein>
<comment type="similarity">
    <text evidence="5">Belongs to the SAT4 family.</text>
</comment>
<dbReference type="AlphaFoldDB" id="A0A8E2E0M2"/>
<dbReference type="InterPro" id="IPR052337">
    <property type="entry name" value="SAT4-like"/>
</dbReference>
<evidence type="ECO:0000256" key="5">
    <source>
        <dbReference type="ARBA" id="ARBA00038359"/>
    </source>
</evidence>
<feature type="transmembrane region" description="Helical" evidence="6">
    <location>
        <begin position="45"/>
        <end position="65"/>
    </location>
</feature>
<evidence type="ECO:0000256" key="2">
    <source>
        <dbReference type="ARBA" id="ARBA00022692"/>
    </source>
</evidence>
<dbReference type="EMBL" id="KV745355">
    <property type="protein sequence ID" value="OCK75156.1"/>
    <property type="molecule type" value="Genomic_DNA"/>
</dbReference>
<accession>A0A8E2E0M2</accession>
<keyword evidence="9" id="KW-1185">Reference proteome</keyword>
<proteinExistence type="inferred from homology"/>
<feature type="domain" description="Rhodopsin" evidence="7">
    <location>
        <begin position="27"/>
        <end position="108"/>
    </location>
</feature>
<evidence type="ECO:0000256" key="4">
    <source>
        <dbReference type="ARBA" id="ARBA00023136"/>
    </source>
</evidence>
<evidence type="ECO:0000313" key="9">
    <source>
        <dbReference type="Proteomes" id="UP000250266"/>
    </source>
</evidence>
<evidence type="ECO:0000256" key="6">
    <source>
        <dbReference type="SAM" id="Phobius"/>
    </source>
</evidence>
<dbReference type="PANTHER" id="PTHR33048:SF146">
    <property type="entry name" value="INTEGRAL MEMBRANE PROTEIN"/>
    <property type="match status" value="1"/>
</dbReference>
<dbReference type="Pfam" id="PF20684">
    <property type="entry name" value="Fung_rhodopsin"/>
    <property type="match status" value="1"/>
</dbReference>
<gene>
    <name evidence="8" type="ORF">K432DRAFT_178896</name>
</gene>
<dbReference type="OrthoDB" id="5417844at2759"/>
<evidence type="ECO:0000256" key="1">
    <source>
        <dbReference type="ARBA" id="ARBA00004141"/>
    </source>
</evidence>
<reference evidence="8 9" key="1">
    <citation type="journal article" date="2016" name="Nat. Commun.">
        <title>Ectomycorrhizal ecology is imprinted in the genome of the dominant symbiotic fungus Cenococcum geophilum.</title>
        <authorList>
            <consortium name="DOE Joint Genome Institute"/>
            <person name="Peter M."/>
            <person name="Kohler A."/>
            <person name="Ohm R.A."/>
            <person name="Kuo A."/>
            <person name="Krutzmann J."/>
            <person name="Morin E."/>
            <person name="Arend M."/>
            <person name="Barry K.W."/>
            <person name="Binder M."/>
            <person name="Choi C."/>
            <person name="Clum A."/>
            <person name="Copeland A."/>
            <person name="Grisel N."/>
            <person name="Haridas S."/>
            <person name="Kipfer T."/>
            <person name="LaButti K."/>
            <person name="Lindquist E."/>
            <person name="Lipzen A."/>
            <person name="Maire R."/>
            <person name="Meier B."/>
            <person name="Mihaltcheva S."/>
            <person name="Molinier V."/>
            <person name="Murat C."/>
            <person name="Poggeler S."/>
            <person name="Quandt C.A."/>
            <person name="Sperisen C."/>
            <person name="Tritt A."/>
            <person name="Tisserant E."/>
            <person name="Crous P.W."/>
            <person name="Henrissat B."/>
            <person name="Nehls U."/>
            <person name="Egli S."/>
            <person name="Spatafora J.W."/>
            <person name="Grigoriev I.V."/>
            <person name="Martin F.M."/>
        </authorList>
    </citation>
    <scope>NUCLEOTIDE SEQUENCE [LARGE SCALE GENOMIC DNA]</scope>
    <source>
        <strain evidence="8 9">CBS 459.81</strain>
    </source>
</reference>
<dbReference type="InterPro" id="IPR049326">
    <property type="entry name" value="Rhodopsin_dom_fungi"/>
</dbReference>
<name>A0A8E2E0M2_9PEZI</name>
<evidence type="ECO:0000256" key="3">
    <source>
        <dbReference type="ARBA" id="ARBA00022989"/>
    </source>
</evidence>
<keyword evidence="2 6" id="KW-0812">Transmembrane</keyword>
<dbReference type="PANTHER" id="PTHR33048">
    <property type="entry name" value="PTH11-LIKE INTEGRAL MEMBRANE PROTEIN (AFU_ORTHOLOGUE AFUA_5G11245)"/>
    <property type="match status" value="1"/>
</dbReference>
<comment type="subcellular location">
    <subcellularLocation>
        <location evidence="1">Membrane</location>
        <topology evidence="1">Multi-pass membrane protein</topology>
    </subcellularLocation>
</comment>
<sequence>MPLSGLGPSVIGVMVTESVLTFIFVSFRITARIKLLGGLRSDDYLVGMALLTMFIISALNIVAAFNGMGQHNTRLTPKENIRATQLIIIAQSCNCSAIAASKSAVVIFSSKSLSTNGAPLLTSA</sequence>
<organism evidence="8 9">
    <name type="scientific">Lepidopterella palustris CBS 459.81</name>
    <dbReference type="NCBI Taxonomy" id="1314670"/>
    <lineage>
        <taxon>Eukaryota</taxon>
        <taxon>Fungi</taxon>
        <taxon>Dikarya</taxon>
        <taxon>Ascomycota</taxon>
        <taxon>Pezizomycotina</taxon>
        <taxon>Dothideomycetes</taxon>
        <taxon>Pleosporomycetidae</taxon>
        <taxon>Mytilinidiales</taxon>
        <taxon>Argynnaceae</taxon>
        <taxon>Lepidopterella</taxon>
    </lineage>
</organism>